<name>A0A2N6MNA3_9CYAN</name>
<feature type="transmembrane region" description="Helical" evidence="1">
    <location>
        <begin position="38"/>
        <end position="58"/>
    </location>
</feature>
<keyword evidence="1" id="KW-0812">Transmembrane</keyword>
<protein>
    <submittedName>
        <fullName evidence="2">Uncharacterized protein</fullName>
    </submittedName>
</protein>
<dbReference type="EMBL" id="NMQI01000031">
    <property type="protein sequence ID" value="PMB48251.1"/>
    <property type="molecule type" value="Genomic_DNA"/>
</dbReference>
<gene>
    <name evidence="2" type="ORF">CEN41_01565</name>
</gene>
<evidence type="ECO:0000256" key="1">
    <source>
        <dbReference type="SAM" id="Phobius"/>
    </source>
</evidence>
<sequence>MITVQSTQGDTMSNLTQGWWWRILSADFAFTKRQLGQLLFVGGLLLGVAILAIDLLDIGREGGIGPAQRAALLICGVTALLGLTLIPLGDDPA</sequence>
<feature type="transmembrane region" description="Helical" evidence="1">
    <location>
        <begin position="70"/>
        <end position="89"/>
    </location>
</feature>
<reference evidence="2 3" key="1">
    <citation type="submission" date="2017-07" db="EMBL/GenBank/DDBJ databases">
        <title>Genomes of Fischerella (Mastigocladus) sp. strains.</title>
        <authorList>
            <person name="Miller S.R."/>
        </authorList>
    </citation>
    <scope>NUCLEOTIDE SEQUENCE [LARGE SCALE GENOMIC DNA]</scope>
    <source>
        <strain evidence="2 3">CCMEE 5330</strain>
    </source>
</reference>
<evidence type="ECO:0000313" key="3">
    <source>
        <dbReference type="Proteomes" id="UP000234966"/>
    </source>
</evidence>
<proteinExistence type="predicted"/>
<evidence type="ECO:0000313" key="2">
    <source>
        <dbReference type="EMBL" id="PMB48251.1"/>
    </source>
</evidence>
<dbReference type="AlphaFoldDB" id="A0A2N6MNA3"/>
<organism evidence="2 3">
    <name type="scientific">Fischerella thermalis CCMEE 5330</name>
    <dbReference type="NCBI Taxonomy" id="2019670"/>
    <lineage>
        <taxon>Bacteria</taxon>
        <taxon>Bacillati</taxon>
        <taxon>Cyanobacteriota</taxon>
        <taxon>Cyanophyceae</taxon>
        <taxon>Nostocales</taxon>
        <taxon>Hapalosiphonaceae</taxon>
        <taxon>Fischerella</taxon>
    </lineage>
</organism>
<keyword evidence="1" id="KW-1133">Transmembrane helix</keyword>
<dbReference type="Proteomes" id="UP000234966">
    <property type="component" value="Unassembled WGS sequence"/>
</dbReference>
<comment type="caution">
    <text evidence="2">The sequence shown here is derived from an EMBL/GenBank/DDBJ whole genome shotgun (WGS) entry which is preliminary data.</text>
</comment>
<accession>A0A2N6MNA3</accession>
<keyword evidence="1" id="KW-0472">Membrane</keyword>